<name>A0A2P2K4V5_RHIMU</name>
<reference evidence="2" key="1">
    <citation type="submission" date="2018-02" db="EMBL/GenBank/DDBJ databases">
        <title>Rhizophora mucronata_Transcriptome.</title>
        <authorList>
            <person name="Meera S.P."/>
            <person name="Sreeshan A."/>
            <person name="Augustine A."/>
        </authorList>
    </citation>
    <scope>NUCLEOTIDE SEQUENCE</scope>
    <source>
        <tissue evidence="2">Leaf</tissue>
    </source>
</reference>
<dbReference type="EMBL" id="GGEC01020267">
    <property type="protein sequence ID" value="MBX00751.1"/>
    <property type="molecule type" value="Transcribed_RNA"/>
</dbReference>
<feature type="region of interest" description="Disordered" evidence="1">
    <location>
        <begin position="1"/>
        <end position="23"/>
    </location>
</feature>
<accession>A0A2P2K4V5</accession>
<evidence type="ECO:0000313" key="2">
    <source>
        <dbReference type="EMBL" id="MBX00751.1"/>
    </source>
</evidence>
<organism evidence="2">
    <name type="scientific">Rhizophora mucronata</name>
    <name type="common">Asiatic mangrove</name>
    <dbReference type="NCBI Taxonomy" id="61149"/>
    <lineage>
        <taxon>Eukaryota</taxon>
        <taxon>Viridiplantae</taxon>
        <taxon>Streptophyta</taxon>
        <taxon>Embryophyta</taxon>
        <taxon>Tracheophyta</taxon>
        <taxon>Spermatophyta</taxon>
        <taxon>Magnoliopsida</taxon>
        <taxon>eudicotyledons</taxon>
        <taxon>Gunneridae</taxon>
        <taxon>Pentapetalae</taxon>
        <taxon>rosids</taxon>
        <taxon>fabids</taxon>
        <taxon>Malpighiales</taxon>
        <taxon>Rhizophoraceae</taxon>
        <taxon>Rhizophora</taxon>
    </lineage>
</organism>
<sequence>MGDGVIKKVETRGEPPPVKRTDG</sequence>
<proteinExistence type="predicted"/>
<evidence type="ECO:0000256" key="1">
    <source>
        <dbReference type="SAM" id="MobiDB-lite"/>
    </source>
</evidence>
<protein>
    <submittedName>
        <fullName evidence="2">Uncharacterized protein</fullName>
    </submittedName>
</protein>
<dbReference type="AlphaFoldDB" id="A0A2P2K4V5"/>